<evidence type="ECO:0000259" key="4">
    <source>
        <dbReference type="SMART" id="SM01017"/>
    </source>
</evidence>
<keyword evidence="6" id="KW-1185">Reference proteome</keyword>
<evidence type="ECO:0000313" key="5">
    <source>
        <dbReference type="EMBL" id="CEL06930.1"/>
    </source>
</evidence>
<evidence type="ECO:0000256" key="1">
    <source>
        <dbReference type="ARBA" id="ARBA00005298"/>
    </source>
</evidence>
<dbReference type="PANTHER" id="PTHR11188">
    <property type="entry name" value="ARRESTIN DOMAIN CONTAINING PROTEIN"/>
    <property type="match status" value="1"/>
</dbReference>
<dbReference type="SMART" id="SM01017">
    <property type="entry name" value="Arrestin_C"/>
    <property type="match status" value="1"/>
</dbReference>
<protein>
    <recommendedName>
        <fullName evidence="4">Arrestin C-terminal-like domain-containing protein</fullName>
    </recommendedName>
</protein>
<name>A0A0U5G4D9_ASPCI</name>
<dbReference type="STRING" id="454130.A0A0U5G4D9"/>
<dbReference type="Pfam" id="PF00339">
    <property type="entry name" value="Arrestin_N"/>
    <property type="match status" value="1"/>
</dbReference>
<dbReference type="Pfam" id="PF02752">
    <property type="entry name" value="Arrestin_C"/>
    <property type="match status" value="1"/>
</dbReference>
<accession>A0A0U5G4D9</accession>
<dbReference type="OMA" id="EGRRYMN"/>
<comment type="subunit">
    <text evidence="3">Interacts with hulA.</text>
</comment>
<dbReference type="GO" id="GO:0031625">
    <property type="term" value="F:ubiquitin protein ligase binding"/>
    <property type="evidence" value="ECO:0007669"/>
    <property type="project" value="TreeGrafter"/>
</dbReference>
<evidence type="ECO:0000256" key="3">
    <source>
        <dbReference type="ARBA" id="ARBA00038766"/>
    </source>
</evidence>
<dbReference type="Proteomes" id="UP000054771">
    <property type="component" value="Unassembled WGS sequence"/>
</dbReference>
<dbReference type="PANTHER" id="PTHR11188:SF17">
    <property type="entry name" value="FI21816P1"/>
    <property type="match status" value="1"/>
</dbReference>
<evidence type="ECO:0000256" key="2">
    <source>
        <dbReference type="ARBA" id="ARBA00022786"/>
    </source>
</evidence>
<dbReference type="OrthoDB" id="2333384at2759"/>
<dbReference type="InterPro" id="IPR014752">
    <property type="entry name" value="Arrestin-like_C"/>
</dbReference>
<comment type="similarity">
    <text evidence="1">Belongs to the arrestin family.</text>
</comment>
<keyword evidence="2" id="KW-0833">Ubl conjugation pathway</keyword>
<dbReference type="InterPro" id="IPR011022">
    <property type="entry name" value="Arrestin_C-like"/>
</dbReference>
<dbReference type="AlphaFoldDB" id="A0A0U5G4D9"/>
<dbReference type="InterPro" id="IPR050357">
    <property type="entry name" value="Arrestin_domain-protein"/>
</dbReference>
<dbReference type="InterPro" id="IPR011021">
    <property type="entry name" value="Arrestin-like_N"/>
</dbReference>
<reference evidence="6" key="1">
    <citation type="journal article" date="2016" name="Genome Announc.">
        <title>Draft genome sequences of fungus Aspergillus calidoustus.</title>
        <authorList>
            <person name="Horn F."/>
            <person name="Linde J."/>
            <person name="Mattern D.J."/>
            <person name="Walther G."/>
            <person name="Guthke R."/>
            <person name="Scherlach K."/>
            <person name="Martin K."/>
            <person name="Brakhage A.A."/>
            <person name="Petzke L."/>
            <person name="Valiante V."/>
        </authorList>
    </citation>
    <scope>NUCLEOTIDE SEQUENCE [LARGE SCALE GENOMIC DNA]</scope>
    <source>
        <strain evidence="6">SF006504</strain>
    </source>
</reference>
<dbReference type="GO" id="GO:0005886">
    <property type="term" value="C:plasma membrane"/>
    <property type="evidence" value="ECO:0007669"/>
    <property type="project" value="TreeGrafter"/>
</dbReference>
<feature type="domain" description="Arrestin C-terminal-like" evidence="4">
    <location>
        <begin position="173"/>
        <end position="323"/>
    </location>
</feature>
<proteinExistence type="inferred from homology"/>
<dbReference type="EMBL" id="CDMC01000008">
    <property type="protein sequence ID" value="CEL06930.1"/>
    <property type="molecule type" value="Genomic_DNA"/>
</dbReference>
<sequence>MSLHRHKFDTVNNREFVDVQLDKDHVVFHGSEQEAMGVYLSGHLVFRLKEATPVKHIRLHLTGVRRVSLPSRTAGFKRSSRETEFYKQTWEFHDAYRTAPEIFPAGDYRYPFNVILEGSMPETLEGLKDASIMYAFAVEIGRKHGKNITYRKPLRVIRAPKPACVDLTLDEVWAQKIAYRVEMPSKVVAFGTSVDVNYDFVPIVPGLTIAHIESQLTEIRDLTLNEDDLPTTRNTSSTTAVLASDTYTIDQNSAHYTTKSTDGFQFSRSLQLPRSLGQCVQDTSAMGIDIKHKLRIHVRMRNPDGHFSELRLAIPVSIYLSPHYRVWEGETFSGEAPPVFMESELSDEAPPPYGQHELDRTFDGQYRVAAT</sequence>
<organism evidence="5 6">
    <name type="scientific">Aspergillus calidoustus</name>
    <dbReference type="NCBI Taxonomy" id="454130"/>
    <lineage>
        <taxon>Eukaryota</taxon>
        <taxon>Fungi</taxon>
        <taxon>Dikarya</taxon>
        <taxon>Ascomycota</taxon>
        <taxon>Pezizomycotina</taxon>
        <taxon>Eurotiomycetes</taxon>
        <taxon>Eurotiomycetidae</taxon>
        <taxon>Eurotiales</taxon>
        <taxon>Aspergillaceae</taxon>
        <taxon>Aspergillus</taxon>
        <taxon>Aspergillus subgen. Nidulantes</taxon>
    </lineage>
</organism>
<dbReference type="GO" id="GO:0070086">
    <property type="term" value="P:ubiquitin-dependent endocytosis"/>
    <property type="evidence" value="ECO:0007669"/>
    <property type="project" value="TreeGrafter"/>
</dbReference>
<gene>
    <name evidence="5" type="ORF">ASPCAL10097</name>
</gene>
<evidence type="ECO:0000313" key="6">
    <source>
        <dbReference type="Proteomes" id="UP000054771"/>
    </source>
</evidence>
<dbReference type="InterPro" id="IPR014756">
    <property type="entry name" value="Ig_E-set"/>
</dbReference>
<dbReference type="GO" id="GO:0005829">
    <property type="term" value="C:cytosol"/>
    <property type="evidence" value="ECO:0007669"/>
    <property type="project" value="TreeGrafter"/>
</dbReference>
<dbReference type="SUPFAM" id="SSF81296">
    <property type="entry name" value="E set domains"/>
    <property type="match status" value="1"/>
</dbReference>
<dbReference type="Gene3D" id="2.60.40.640">
    <property type="match status" value="1"/>
</dbReference>
<dbReference type="GO" id="GO:0030674">
    <property type="term" value="F:protein-macromolecule adaptor activity"/>
    <property type="evidence" value="ECO:0007669"/>
    <property type="project" value="TreeGrafter"/>
</dbReference>